<dbReference type="SUPFAM" id="SSF57850">
    <property type="entry name" value="RING/U-box"/>
    <property type="match status" value="1"/>
</dbReference>
<evidence type="ECO:0000259" key="6">
    <source>
        <dbReference type="PROSITE" id="PS50089"/>
    </source>
</evidence>
<dbReference type="InterPro" id="IPR017907">
    <property type="entry name" value="Znf_RING_CS"/>
</dbReference>
<dbReference type="PANTHER" id="PTHR25465:SF5">
    <property type="entry name" value="E3 UBIQUITIN_ISG15 LIGASE TRIM25-RELATED"/>
    <property type="match status" value="1"/>
</dbReference>
<feature type="coiled-coil region" evidence="5">
    <location>
        <begin position="194"/>
        <end position="296"/>
    </location>
</feature>
<evidence type="ECO:0000256" key="3">
    <source>
        <dbReference type="ARBA" id="ARBA00022833"/>
    </source>
</evidence>
<keyword evidence="5" id="KW-0175">Coiled coil</keyword>
<feature type="domain" description="B box-type" evidence="7">
    <location>
        <begin position="146"/>
        <end position="186"/>
    </location>
</feature>
<evidence type="ECO:0000313" key="8">
    <source>
        <dbReference type="Ensembl" id="ENSECRP00000033105.1"/>
    </source>
</evidence>
<dbReference type="SMART" id="SM00336">
    <property type="entry name" value="BBOX"/>
    <property type="match status" value="2"/>
</dbReference>
<protein>
    <submittedName>
        <fullName evidence="8">E3 ubiquitin/ISG15 ligase TRIM25-like</fullName>
    </submittedName>
</protein>
<dbReference type="Gene3D" id="4.10.830.40">
    <property type="match status" value="1"/>
</dbReference>
<evidence type="ECO:0000256" key="5">
    <source>
        <dbReference type="SAM" id="Coils"/>
    </source>
</evidence>
<dbReference type="PROSITE" id="PS50119">
    <property type="entry name" value="ZF_BBOX"/>
    <property type="match status" value="1"/>
</dbReference>
<dbReference type="AlphaFoldDB" id="A0A8C4TRC8"/>
<organism evidence="8 9">
    <name type="scientific">Erpetoichthys calabaricus</name>
    <name type="common">Rope fish</name>
    <name type="synonym">Calamoichthys calabaricus</name>
    <dbReference type="NCBI Taxonomy" id="27687"/>
    <lineage>
        <taxon>Eukaryota</taxon>
        <taxon>Metazoa</taxon>
        <taxon>Chordata</taxon>
        <taxon>Craniata</taxon>
        <taxon>Vertebrata</taxon>
        <taxon>Euteleostomi</taxon>
        <taxon>Actinopterygii</taxon>
        <taxon>Polypteriformes</taxon>
        <taxon>Polypteridae</taxon>
        <taxon>Erpetoichthys</taxon>
    </lineage>
</organism>
<dbReference type="InterPro" id="IPR013083">
    <property type="entry name" value="Znf_RING/FYVE/PHD"/>
</dbReference>
<keyword evidence="9" id="KW-1185">Reference proteome</keyword>
<dbReference type="Pfam" id="PF25600">
    <property type="entry name" value="TRIM_CC"/>
    <property type="match status" value="1"/>
</dbReference>
<dbReference type="InterPro" id="IPR000315">
    <property type="entry name" value="Znf_B-box"/>
</dbReference>
<evidence type="ECO:0000256" key="2">
    <source>
        <dbReference type="ARBA" id="ARBA00022771"/>
    </source>
</evidence>
<dbReference type="SUPFAM" id="SSF57845">
    <property type="entry name" value="B-box zinc-binding domain"/>
    <property type="match status" value="1"/>
</dbReference>
<keyword evidence="3" id="KW-0862">Zinc</keyword>
<dbReference type="Proteomes" id="UP000694620">
    <property type="component" value="Chromosome 12"/>
</dbReference>
<dbReference type="PANTHER" id="PTHR25465">
    <property type="entry name" value="B-BOX DOMAIN CONTAINING"/>
    <property type="match status" value="1"/>
</dbReference>
<evidence type="ECO:0000259" key="7">
    <source>
        <dbReference type="PROSITE" id="PS50119"/>
    </source>
</evidence>
<dbReference type="CDD" id="cd19769">
    <property type="entry name" value="Bbox2_TRIM16-like"/>
    <property type="match status" value="1"/>
</dbReference>
<proteinExistence type="predicted"/>
<dbReference type="PROSITE" id="PS50089">
    <property type="entry name" value="ZF_RING_2"/>
    <property type="match status" value="1"/>
</dbReference>
<evidence type="ECO:0000256" key="1">
    <source>
        <dbReference type="ARBA" id="ARBA00022723"/>
    </source>
</evidence>
<keyword evidence="2 4" id="KW-0863">Zinc-finger</keyword>
<feature type="domain" description="RING-type" evidence="6">
    <location>
        <begin position="15"/>
        <end position="58"/>
    </location>
</feature>
<dbReference type="Pfam" id="PF00643">
    <property type="entry name" value="zf-B_box"/>
    <property type="match status" value="1"/>
</dbReference>
<dbReference type="PROSITE" id="PS00518">
    <property type="entry name" value="ZF_RING_1"/>
    <property type="match status" value="1"/>
</dbReference>
<sequence length="368" mass="42289">MAAAKPSVSVDQYICSLCLEVLKEPVTIPCGHSYCKDCINDCWDQMDTQGGYSCPQCRKTFNVRPELNRNTILAELIENLEEVTAGPSQSYAGIGDVPCDVCPDRKRKASKTCLTCMASYCDTHLQPHLVLPAFKRHKIDKVTEKLEEKLCAKHQKVLEIFCKTDKSCICLLCAATEHKSHDTVTPDVERAGRQSQVENRQAKIKTRIEEKESELEEMKEMVERIQSSAEKEVQNLKETFNSVLEFLERLRSKVTEVITDYKRREVRKADELMERLKKEIEELKTREAELDELSQTEDHIHFLQKFPFLYAPPEGGHSSNSTLNRDFLPETLRKDLSYLKRSLEEIRGWEFVKTTETGGLCFLRCPSQ</sequence>
<reference evidence="8" key="2">
    <citation type="submission" date="2025-08" db="UniProtKB">
        <authorList>
            <consortium name="Ensembl"/>
        </authorList>
    </citation>
    <scope>IDENTIFICATION</scope>
</reference>
<reference evidence="8" key="1">
    <citation type="submission" date="2021-06" db="EMBL/GenBank/DDBJ databases">
        <authorList>
            <consortium name="Wellcome Sanger Institute Data Sharing"/>
        </authorList>
    </citation>
    <scope>NUCLEOTIDE SEQUENCE [LARGE SCALE GENOMIC DNA]</scope>
</reference>
<dbReference type="Gene3D" id="3.30.40.10">
    <property type="entry name" value="Zinc/RING finger domain, C3HC4 (zinc finger)"/>
    <property type="match status" value="1"/>
</dbReference>
<dbReference type="Gene3D" id="3.30.160.60">
    <property type="entry name" value="Classic Zinc Finger"/>
    <property type="match status" value="1"/>
</dbReference>
<name>A0A8C4TRC8_ERPCA</name>
<dbReference type="SMART" id="SM00184">
    <property type="entry name" value="RING"/>
    <property type="match status" value="1"/>
</dbReference>
<dbReference type="GeneTree" id="ENSGT01150000286950"/>
<dbReference type="InterPro" id="IPR051051">
    <property type="entry name" value="E3_ubiq-ligase_TRIM/RNF"/>
</dbReference>
<reference evidence="8" key="3">
    <citation type="submission" date="2025-09" db="UniProtKB">
        <authorList>
            <consortium name="Ensembl"/>
        </authorList>
    </citation>
    <scope>IDENTIFICATION</scope>
</reference>
<evidence type="ECO:0000256" key="4">
    <source>
        <dbReference type="PROSITE-ProRule" id="PRU00024"/>
    </source>
</evidence>
<dbReference type="GO" id="GO:0008270">
    <property type="term" value="F:zinc ion binding"/>
    <property type="evidence" value="ECO:0007669"/>
    <property type="project" value="UniProtKB-KW"/>
</dbReference>
<dbReference type="InterPro" id="IPR058030">
    <property type="entry name" value="TRIM8/14/16/25/29/45/65_CC"/>
</dbReference>
<dbReference type="Pfam" id="PF15227">
    <property type="entry name" value="zf-C3HC4_4"/>
    <property type="match status" value="1"/>
</dbReference>
<keyword evidence="1" id="KW-0479">Metal-binding</keyword>
<dbReference type="Ensembl" id="ENSECRT00000033830.1">
    <property type="protein sequence ID" value="ENSECRP00000033105.1"/>
    <property type="gene ID" value="ENSECRG00000022411.1"/>
</dbReference>
<accession>A0A8C4TRC8</accession>
<evidence type="ECO:0000313" key="9">
    <source>
        <dbReference type="Proteomes" id="UP000694620"/>
    </source>
</evidence>
<dbReference type="InterPro" id="IPR001841">
    <property type="entry name" value="Znf_RING"/>
</dbReference>